<accession>A0ABW3DDJ8</accession>
<reference evidence="2" key="1">
    <citation type="journal article" date="2019" name="Int. J. Syst. Evol. Microbiol.">
        <title>The Global Catalogue of Microorganisms (GCM) 10K type strain sequencing project: providing services to taxonomists for standard genome sequencing and annotation.</title>
        <authorList>
            <consortium name="The Broad Institute Genomics Platform"/>
            <consortium name="The Broad Institute Genome Sequencing Center for Infectious Disease"/>
            <person name="Wu L."/>
            <person name="Ma J."/>
        </authorList>
    </citation>
    <scope>NUCLEOTIDE SEQUENCE [LARGE SCALE GENOMIC DNA]</scope>
    <source>
        <strain evidence="2">CCUG 57263</strain>
    </source>
</reference>
<proteinExistence type="predicted"/>
<dbReference type="Proteomes" id="UP001597120">
    <property type="component" value="Unassembled WGS sequence"/>
</dbReference>
<evidence type="ECO:0000313" key="2">
    <source>
        <dbReference type="Proteomes" id="UP001597120"/>
    </source>
</evidence>
<evidence type="ECO:0000313" key="1">
    <source>
        <dbReference type="EMBL" id="MFD0871441.1"/>
    </source>
</evidence>
<keyword evidence="2" id="KW-1185">Reference proteome</keyword>
<name>A0ABW3DDJ8_9BACL</name>
<dbReference type="EMBL" id="JBHTIU010000081">
    <property type="protein sequence ID" value="MFD0871441.1"/>
    <property type="molecule type" value="Genomic_DNA"/>
</dbReference>
<protein>
    <submittedName>
        <fullName evidence="1">Uncharacterized protein</fullName>
    </submittedName>
</protein>
<sequence>MKQRITMEQVLQLSEEQRGRVRQLWTPDNGDRVLYRSKEGVITGIDSLNAGGTFFVETIDKKWRALLVEKKECIPLLSIGQMVELIAAIHEEGDESLNAIFPKMEEWTAGELCDRLYEAIRTHL</sequence>
<organism evidence="1 2">
    <name type="scientific">Paenibacillus residui</name>
    <dbReference type="NCBI Taxonomy" id="629724"/>
    <lineage>
        <taxon>Bacteria</taxon>
        <taxon>Bacillati</taxon>
        <taxon>Bacillota</taxon>
        <taxon>Bacilli</taxon>
        <taxon>Bacillales</taxon>
        <taxon>Paenibacillaceae</taxon>
        <taxon>Paenibacillus</taxon>
    </lineage>
</organism>
<gene>
    <name evidence="1" type="ORF">ACFQ03_20080</name>
</gene>
<dbReference type="RefSeq" id="WP_379290469.1">
    <property type="nucleotide sequence ID" value="NZ_JBHTIU010000081.1"/>
</dbReference>
<comment type="caution">
    <text evidence="1">The sequence shown here is derived from an EMBL/GenBank/DDBJ whole genome shotgun (WGS) entry which is preliminary data.</text>
</comment>